<dbReference type="EMBL" id="ML005412">
    <property type="protein sequence ID" value="RKP18614.1"/>
    <property type="molecule type" value="Genomic_DNA"/>
</dbReference>
<proteinExistence type="predicted"/>
<dbReference type="Proteomes" id="UP000281549">
    <property type="component" value="Unassembled WGS sequence"/>
</dbReference>
<organism evidence="1 3">
    <name type="scientific">Rozella allomycis (strain CSF55)</name>
    <dbReference type="NCBI Taxonomy" id="988480"/>
    <lineage>
        <taxon>Eukaryota</taxon>
        <taxon>Fungi</taxon>
        <taxon>Fungi incertae sedis</taxon>
        <taxon>Cryptomycota</taxon>
        <taxon>Cryptomycota incertae sedis</taxon>
        <taxon>Rozella</taxon>
    </lineage>
</organism>
<reference evidence="1" key="2">
    <citation type="submission" date="2018-08" db="EMBL/GenBank/DDBJ databases">
        <title>Leveraging single-cell genomics to expand the Fungal Tree of Life.</title>
        <authorList>
            <consortium name="DOE Joint Genome Institute"/>
            <person name="Ahrendt S.R."/>
            <person name="Quandt C.A."/>
            <person name="Ciobanu D."/>
            <person name="Clum A."/>
            <person name="Salamov A."/>
            <person name="Andreopoulos B."/>
            <person name="Cheng J.-F."/>
            <person name="Woyke T."/>
            <person name="Pelin A."/>
            <person name="Henrissat B."/>
            <person name="Reynolds N."/>
            <person name="Benny G.L."/>
            <person name="Smith M.E."/>
            <person name="James T.Y."/>
            <person name="Grigoriev I.V."/>
        </authorList>
    </citation>
    <scope>NUCLEOTIDE SEQUENCE</scope>
    <source>
        <strain evidence="1">CSF55</strain>
    </source>
</reference>
<protein>
    <submittedName>
        <fullName evidence="1">Uncharacterized protein</fullName>
    </submittedName>
</protein>
<gene>
    <name evidence="2" type="ORF">ROZALSC1DRAFT_23059</name>
    <name evidence="1" type="ORF">ROZALSC1DRAFT_24992</name>
</gene>
<dbReference type="AlphaFoldDB" id="A0A4P9YC55"/>
<reference evidence="3" key="1">
    <citation type="journal article" date="2018" name="Nat. Microbiol.">
        <title>Leveraging single-cell genomics to expand the fungal tree of life.</title>
        <authorList>
            <person name="Ahrendt S.R."/>
            <person name="Quandt C.A."/>
            <person name="Ciobanu D."/>
            <person name="Clum A."/>
            <person name="Salamov A."/>
            <person name="Andreopoulos B."/>
            <person name="Cheng J.F."/>
            <person name="Woyke T."/>
            <person name="Pelin A."/>
            <person name="Henrissat B."/>
            <person name="Reynolds N.K."/>
            <person name="Benny G.L."/>
            <person name="Smith M.E."/>
            <person name="James T.Y."/>
            <person name="Grigoriev I.V."/>
        </authorList>
    </citation>
    <scope>NUCLEOTIDE SEQUENCE [LARGE SCALE GENOMIC DNA]</scope>
    <source>
        <strain evidence="3">CSF55</strain>
    </source>
</reference>
<feature type="non-terminal residue" evidence="1">
    <location>
        <position position="405"/>
    </location>
</feature>
<evidence type="ECO:0000313" key="3">
    <source>
        <dbReference type="Proteomes" id="UP000281549"/>
    </source>
</evidence>
<accession>A0A4P9YC55</accession>
<evidence type="ECO:0000313" key="1">
    <source>
        <dbReference type="EMBL" id="RKP16685.1"/>
    </source>
</evidence>
<dbReference type="EMBL" id="ML006317">
    <property type="protein sequence ID" value="RKP16685.1"/>
    <property type="molecule type" value="Genomic_DNA"/>
</dbReference>
<sequence length="405" mass="46564">MTTGKCLRILMEDPTKKRDLMRAVGSVINFASCYAYRDEYARQYLVFEEPQTELGELQAKKIQNSLSFNDSVTSSIMKSVEYTVQNPLYVDCSNTSIRSEQDLSMVLRRELEISLKENFKKSAMAIKKLKIKNQKQIYKIYLFNSEQVISILKLPIGQRILDNSGNSINFAESFENIIKSANNFIIFKKISKSKPNFRDRETKEVLSTIAAKTTFKNPNLLFIETMSYAKSMELINYLNNNGKLFGCDWYQSNGRSSKEEHHLQHSIRNLQNDKSQANYKRPNFELPVPITPVMENKGSVRLSEEQLDSEMDETFAGPIDDPDNPFNTAIKESSIGKAYGFLRLRKRRTSFCISHTAHPNSRPMTTKRRPAKKGKKKYCTLCCFQGNIESNDKIISIMHQNVRGL</sequence>
<evidence type="ECO:0000313" key="2">
    <source>
        <dbReference type="EMBL" id="RKP18614.1"/>
    </source>
</evidence>
<name>A0A4P9YC55_ROZAC</name>